<dbReference type="PIRSF" id="PIRSF000660">
    <property type="entry name" value="Ser/Thr_PK_GCN2"/>
    <property type="match status" value="1"/>
</dbReference>
<evidence type="ECO:0000256" key="6">
    <source>
        <dbReference type="ARBA" id="ARBA00022840"/>
    </source>
</evidence>
<dbReference type="PROSITE" id="PS50908">
    <property type="entry name" value="RWD"/>
    <property type="match status" value="1"/>
</dbReference>
<dbReference type="GO" id="GO:0005634">
    <property type="term" value="C:nucleus"/>
    <property type="evidence" value="ECO:0007669"/>
    <property type="project" value="TreeGrafter"/>
</dbReference>
<keyword evidence="16" id="KW-0396">Initiation factor</keyword>
<dbReference type="GO" id="GO:0005829">
    <property type="term" value="C:cytosol"/>
    <property type="evidence" value="ECO:0007669"/>
    <property type="project" value="TreeGrafter"/>
</dbReference>
<keyword evidence="3" id="KW-0808">Transferase</keyword>
<feature type="region of interest" description="Disordered" evidence="13">
    <location>
        <begin position="1039"/>
        <end position="1058"/>
    </location>
</feature>
<dbReference type="CDD" id="cd23823">
    <property type="entry name" value="RWD_GCN2"/>
    <property type="match status" value="1"/>
</dbReference>
<dbReference type="SUPFAM" id="SSF55681">
    <property type="entry name" value="Class II aaRS and biotin synthetases"/>
    <property type="match status" value="1"/>
</dbReference>
<protein>
    <recommendedName>
        <fullName evidence="1">non-specific serine/threonine protein kinase</fullName>
        <ecNumber evidence="1">2.7.11.1</ecNumber>
    </recommendedName>
</protein>
<dbReference type="GO" id="GO:0003743">
    <property type="term" value="F:translation initiation factor activity"/>
    <property type="evidence" value="ECO:0007669"/>
    <property type="project" value="UniProtKB-KW"/>
</dbReference>
<dbReference type="Gene3D" id="3.40.50.800">
    <property type="entry name" value="Anticodon-binding domain"/>
    <property type="match status" value="1"/>
</dbReference>
<evidence type="ECO:0000313" key="16">
    <source>
        <dbReference type="EMBL" id="CDW86336.1"/>
    </source>
</evidence>
<dbReference type="SUPFAM" id="SSF54495">
    <property type="entry name" value="UBC-like"/>
    <property type="match status" value="1"/>
</dbReference>
<feature type="compositionally biased region" description="Polar residues" evidence="13">
    <location>
        <begin position="288"/>
        <end position="308"/>
    </location>
</feature>
<dbReference type="Gene3D" id="3.30.200.20">
    <property type="entry name" value="Phosphorylase Kinase, domain 1"/>
    <property type="match status" value="1"/>
</dbReference>
<dbReference type="Proteomes" id="UP000039865">
    <property type="component" value="Unassembled WGS sequence"/>
</dbReference>
<accession>A0A078AW79</accession>
<feature type="region of interest" description="Disordered" evidence="13">
    <location>
        <begin position="1392"/>
        <end position="1413"/>
    </location>
</feature>
<keyword evidence="6 12" id="KW-0067">ATP-binding</keyword>
<feature type="region of interest" description="Disordered" evidence="13">
    <location>
        <begin position="54"/>
        <end position="91"/>
    </location>
</feature>
<dbReference type="InterPro" id="IPR000719">
    <property type="entry name" value="Prot_kinase_dom"/>
</dbReference>
<evidence type="ECO:0000256" key="7">
    <source>
        <dbReference type="ARBA" id="ARBA00023193"/>
    </source>
</evidence>
<feature type="compositionally biased region" description="Acidic residues" evidence="13">
    <location>
        <begin position="514"/>
        <end position="539"/>
    </location>
</feature>
<dbReference type="PANTHER" id="PTHR11042">
    <property type="entry name" value="EUKARYOTIC TRANSLATION INITIATION FACTOR 2-ALPHA KINASE EIF2-ALPHA KINASE -RELATED"/>
    <property type="match status" value="1"/>
</dbReference>
<proteinExistence type="inferred from homology"/>
<feature type="compositionally biased region" description="Polar residues" evidence="13">
    <location>
        <begin position="786"/>
        <end position="802"/>
    </location>
</feature>
<feature type="compositionally biased region" description="Basic residues" evidence="13">
    <location>
        <begin position="592"/>
        <end position="609"/>
    </location>
</feature>
<feature type="binding site" evidence="12">
    <location>
        <position position="465"/>
    </location>
    <ligand>
        <name>ATP</name>
        <dbReference type="ChEBI" id="CHEBI:30616"/>
    </ligand>
</feature>
<dbReference type="PROSITE" id="PS50011">
    <property type="entry name" value="PROTEIN_KINASE_DOM"/>
    <property type="match status" value="1"/>
</dbReference>
<feature type="compositionally biased region" description="Polar residues" evidence="13">
    <location>
        <begin position="1399"/>
        <end position="1413"/>
    </location>
</feature>
<evidence type="ECO:0000256" key="11">
    <source>
        <dbReference type="PIRSR" id="PIRSR000660-1"/>
    </source>
</evidence>
<dbReference type="InterPro" id="IPR036621">
    <property type="entry name" value="Anticodon-bd_dom_sf"/>
</dbReference>
<dbReference type="Pfam" id="PF00069">
    <property type="entry name" value="Pkinase"/>
    <property type="match status" value="3"/>
</dbReference>
<evidence type="ECO:0000313" key="17">
    <source>
        <dbReference type="Proteomes" id="UP000039865"/>
    </source>
</evidence>
<dbReference type="Gene3D" id="3.30.930.10">
    <property type="entry name" value="Bira Bifunctional Protein, Domain 2"/>
    <property type="match status" value="1"/>
</dbReference>
<feature type="region of interest" description="Disordered" evidence="13">
    <location>
        <begin position="774"/>
        <end position="815"/>
    </location>
</feature>
<dbReference type="GO" id="GO:0000077">
    <property type="term" value="P:DNA damage checkpoint signaling"/>
    <property type="evidence" value="ECO:0007669"/>
    <property type="project" value="InterPro"/>
</dbReference>
<organism evidence="16 17">
    <name type="scientific">Stylonychia lemnae</name>
    <name type="common">Ciliate</name>
    <dbReference type="NCBI Taxonomy" id="5949"/>
    <lineage>
        <taxon>Eukaryota</taxon>
        <taxon>Sar</taxon>
        <taxon>Alveolata</taxon>
        <taxon>Ciliophora</taxon>
        <taxon>Intramacronucleata</taxon>
        <taxon>Spirotrichea</taxon>
        <taxon>Stichotrichia</taxon>
        <taxon>Sporadotrichida</taxon>
        <taxon>Oxytrichidae</taxon>
        <taxon>Stylonychinae</taxon>
        <taxon>Stylonychia</taxon>
    </lineage>
</organism>
<dbReference type="SMART" id="SM00220">
    <property type="entry name" value="S_TKc"/>
    <property type="match status" value="1"/>
</dbReference>
<feature type="compositionally biased region" description="Low complexity" evidence="13">
    <location>
        <begin position="1046"/>
        <end position="1055"/>
    </location>
</feature>
<dbReference type="PROSITE" id="PS00108">
    <property type="entry name" value="PROTEIN_KINASE_ST"/>
    <property type="match status" value="1"/>
</dbReference>
<keyword evidence="17" id="KW-1185">Reference proteome</keyword>
<feature type="active site" description="Proton acceptor" evidence="11">
    <location>
        <position position="712"/>
    </location>
</feature>
<keyword evidence="4 12" id="KW-0547">Nucleotide-binding</keyword>
<dbReference type="PANTHER" id="PTHR11042:SF136">
    <property type="entry name" value="EIF-2-ALPHA KINASE GCN2"/>
    <property type="match status" value="1"/>
</dbReference>
<feature type="binding site" evidence="12">
    <location>
        <begin position="442"/>
        <end position="450"/>
    </location>
    <ligand>
        <name>ATP</name>
        <dbReference type="ChEBI" id="CHEBI:30616"/>
    </ligand>
</feature>
<gene>
    <name evidence="16" type="primary">Contig16694.g17793</name>
    <name evidence="16" type="ORF">STYLEM_15430</name>
</gene>
<evidence type="ECO:0000256" key="8">
    <source>
        <dbReference type="ARBA" id="ARBA00037982"/>
    </source>
</evidence>
<dbReference type="OMA" id="QHRESAK"/>
<feature type="domain" description="RWD" evidence="15">
    <location>
        <begin position="148"/>
        <end position="270"/>
    </location>
</feature>
<evidence type="ECO:0000259" key="14">
    <source>
        <dbReference type="PROSITE" id="PS50011"/>
    </source>
</evidence>
<feature type="compositionally biased region" description="Polar residues" evidence="13">
    <location>
        <begin position="54"/>
        <end position="71"/>
    </location>
</feature>
<dbReference type="EC" id="2.7.11.1" evidence="1"/>
<sequence length="1614" mass="187041">MTSNTKIIPGHIQIIKGDKYSNQLSSFTINEKEHSSASPGQFDQFVNRDQNTLYQSKSNADMSKRSTNTVNRRGKKKKSQQQSNNLFQDDEYFGTHFTNEMKSQNRAKKSQLDLSSISKISQQTLQLVQNHSSATNTQLDNSFEARQNEMDILQSIYPDDFTMIEQPDEQNQEDFGLNTYKKGKYQIRVYPHTVEENNFCWIDLMVEYFDCYPAKMPKLTLLKEKSKGITDQNLAEIKSTIDKRAEELAKDKQPIVYEVILEIQDILEVINQHTSNYKRKQLKLQHIPSNVTDQSKQSEISADNNDNLKINDKQGDEEESSYYYDEEDEGTDQQQQKQTPKEEEKSTLEQKNEIDEIGELYKQRIKNQQSMIQDAFEWRNNNNFYGANGPSAFDNFGQDFSQSQNDEDESLSFPAIVQASSQMMQVGQISRYKQDFEEISKIGQGGAGRVFKARHKIDRNIYAIKKVRLFRRDEEENERIKREVTVISRLHNQHIVRYFQAWVECIDDEKEINELDFSDSEVDEEDEDYEQDENSDDEGNFNNGKYESNSDSDYVSRSEEDDEQDYYVEDDNDYEEDSYEDDSGMYISVSNKKGKKRGKKDKQNKKQFKKNQPQYNKDKLNKKKQQNQINRKLFQDNENKNNPKLGKGGKFDPKFKGIQVLYIQMEYCEGNNLRNFIDENPGRTNEDHKWKIFSQIVDALHYLHGLNLIHRDLKPSNIFLDKNNNVKLGDFGLATTHHHHHHNQNSIKNTQSNSSLANNLTQRQKKQMETFQLKIQQQEDSDSSQNNMESVPGQPSFSNQAHSVGIGTPAYMPPEQKKGQGKYNFLADMYSLGLILFEMWVSFQTGIEMDKAFQLLQRQGEIEKEYHQKIPENARKLIIWLTKESPKERPSTIALLQSELMPQKLEGEVFKKFIYSIQNHKTIESIQLMNFLLKRKTPKNMDLTYESYILDQAIQQPLGLTQSSSYSKGYGGLNVMNQDNKNVLSSYTQKEAIAKSILKQTFKKIFILHGAIDIDIPIVAPIQDTATIFVSQRQLKSGTERRLSHNSDGSNGDSNYPTDEQLQSIEIDMQSDIVKYQEQSAIQKQNMQLINQLKERDVQKITYVNIDPQQISQRLIDDTGIVLQLQLNLTANFARFIARKQVPFCKRFHIGKTYKKNQLYQRTNPSEYLEATYDVVQQTTAQNYNSGDEIIHEAEVIKVCDQIAQAYIKEIGSKYKIRVSSSEIIDGILEEGRVRVESRHKVVKILASMIDKQPWPIIKRELLNQGLVSANHIEKIGDLIKIKGSVQQIEQILKNHKTMRKVDRFKKVIEYFKSLRNYLKYFGILEDDQQAANHSSGGGVTGVLIFDFSMILENYLNYYSGLIFRLVVPLSQVEQEQNLFIRQKNKLQQHMESFKSDASKNQGKTSQNTIGQTKSTSVNQLPKLAFNNIGTQNQKPTGSARNTGQLQQYETLAIGGRYDNLVANFQPLDVPIAIGVRFFCYKFIQKMLFQDVSLMIVQKFLQNQKKDQISSFAPLDVYIVSINDMTQEKMELLSELWRNNIRAEAHLGSDFQLSDLTQSLATKNLKFLITFKKAVYANNKKVKVKDFENKTEKDEPREGLVERLKNRLKNHQIM</sequence>
<reference evidence="16 17" key="1">
    <citation type="submission" date="2014-06" db="EMBL/GenBank/DDBJ databases">
        <authorList>
            <person name="Swart Estienne"/>
        </authorList>
    </citation>
    <scope>NUCLEOTIDE SEQUENCE [LARGE SCALE GENOMIC DNA]</scope>
    <source>
        <strain evidence="16 17">130c</strain>
    </source>
</reference>
<evidence type="ECO:0000256" key="13">
    <source>
        <dbReference type="SAM" id="MobiDB-lite"/>
    </source>
</evidence>
<feature type="domain" description="Protein kinase" evidence="14">
    <location>
        <begin position="436"/>
        <end position="901"/>
    </location>
</feature>
<evidence type="ECO:0000256" key="4">
    <source>
        <dbReference type="ARBA" id="ARBA00022741"/>
    </source>
</evidence>
<feature type="compositionally biased region" description="Polar residues" evidence="13">
    <location>
        <begin position="540"/>
        <end position="555"/>
    </location>
</feature>
<dbReference type="InterPro" id="IPR024435">
    <property type="entry name" value="HisRS-related_dom"/>
</dbReference>
<evidence type="ECO:0000256" key="10">
    <source>
        <dbReference type="ARBA" id="ARBA00048679"/>
    </source>
</evidence>
<feature type="compositionally biased region" description="Acidic residues" evidence="13">
    <location>
        <begin position="315"/>
        <end position="331"/>
    </location>
</feature>
<dbReference type="InterPro" id="IPR006575">
    <property type="entry name" value="RWD_dom"/>
</dbReference>
<keyword evidence="2" id="KW-0723">Serine/threonine-protein kinase</keyword>
<dbReference type="Pfam" id="PF12745">
    <property type="entry name" value="HGTP_anticodon2"/>
    <property type="match status" value="1"/>
</dbReference>
<feature type="compositionally biased region" description="Acidic residues" evidence="13">
    <location>
        <begin position="559"/>
        <end position="583"/>
    </location>
</feature>
<dbReference type="InterPro" id="IPR011009">
    <property type="entry name" value="Kinase-like_dom_sf"/>
</dbReference>
<keyword evidence="5 16" id="KW-0418">Kinase</keyword>
<dbReference type="InterPro" id="IPR045864">
    <property type="entry name" value="aa-tRNA-synth_II/BPL/LPL"/>
</dbReference>
<dbReference type="OrthoDB" id="305711at2759"/>
<evidence type="ECO:0000256" key="9">
    <source>
        <dbReference type="ARBA" id="ARBA00047899"/>
    </source>
</evidence>
<dbReference type="GO" id="GO:0004694">
    <property type="term" value="F:eukaryotic translation initiation factor 2alpha kinase activity"/>
    <property type="evidence" value="ECO:0007669"/>
    <property type="project" value="InterPro"/>
</dbReference>
<keyword evidence="7" id="KW-0652">Protein synthesis inhibitor</keyword>
<evidence type="ECO:0000256" key="3">
    <source>
        <dbReference type="ARBA" id="ARBA00022679"/>
    </source>
</evidence>
<dbReference type="SUPFAM" id="SSF52954">
    <property type="entry name" value="Class II aaRS ABD-related"/>
    <property type="match status" value="1"/>
</dbReference>
<name>A0A078AW79_STYLE</name>
<dbReference type="InterPro" id="IPR016135">
    <property type="entry name" value="UBQ-conjugating_enzyme/RWD"/>
</dbReference>
<dbReference type="SMART" id="SM00591">
    <property type="entry name" value="RWD"/>
    <property type="match status" value="1"/>
</dbReference>
<dbReference type="Gene3D" id="3.10.110.10">
    <property type="entry name" value="Ubiquitin Conjugating Enzyme"/>
    <property type="match status" value="1"/>
</dbReference>
<evidence type="ECO:0000256" key="2">
    <source>
        <dbReference type="ARBA" id="ARBA00022527"/>
    </source>
</evidence>
<dbReference type="GO" id="GO:0005524">
    <property type="term" value="F:ATP binding"/>
    <property type="evidence" value="ECO:0007669"/>
    <property type="project" value="UniProtKB-KW"/>
</dbReference>
<feature type="region of interest" description="Disordered" evidence="13">
    <location>
        <begin position="514"/>
        <end position="626"/>
    </location>
</feature>
<comment type="catalytic activity">
    <reaction evidence="9">
        <text>L-threonyl-[protein] + ATP = O-phospho-L-threonyl-[protein] + ADP + H(+)</text>
        <dbReference type="Rhea" id="RHEA:46608"/>
        <dbReference type="Rhea" id="RHEA-COMP:11060"/>
        <dbReference type="Rhea" id="RHEA-COMP:11605"/>
        <dbReference type="ChEBI" id="CHEBI:15378"/>
        <dbReference type="ChEBI" id="CHEBI:30013"/>
        <dbReference type="ChEBI" id="CHEBI:30616"/>
        <dbReference type="ChEBI" id="CHEBI:61977"/>
        <dbReference type="ChEBI" id="CHEBI:456216"/>
        <dbReference type="EC" id="2.7.11.1"/>
    </reaction>
</comment>
<dbReference type="GO" id="GO:0017148">
    <property type="term" value="P:negative regulation of translation"/>
    <property type="evidence" value="ECO:0007669"/>
    <property type="project" value="UniProtKB-KW"/>
</dbReference>
<dbReference type="InParanoid" id="A0A078AW79"/>
<dbReference type="Gene3D" id="1.10.510.10">
    <property type="entry name" value="Transferase(Phosphotransferase) domain 1"/>
    <property type="match status" value="1"/>
</dbReference>
<comment type="catalytic activity">
    <reaction evidence="10">
        <text>L-seryl-[protein] + ATP = O-phospho-L-seryl-[protein] + ADP + H(+)</text>
        <dbReference type="Rhea" id="RHEA:17989"/>
        <dbReference type="Rhea" id="RHEA-COMP:9863"/>
        <dbReference type="Rhea" id="RHEA-COMP:11604"/>
        <dbReference type="ChEBI" id="CHEBI:15378"/>
        <dbReference type="ChEBI" id="CHEBI:29999"/>
        <dbReference type="ChEBI" id="CHEBI:30616"/>
        <dbReference type="ChEBI" id="CHEBI:83421"/>
        <dbReference type="ChEBI" id="CHEBI:456216"/>
        <dbReference type="EC" id="2.7.11.1"/>
    </reaction>
</comment>
<comment type="similarity">
    <text evidence="8">Belongs to the protein kinase superfamily. Ser/Thr protein kinase family. GCN2 subfamily.</text>
</comment>
<keyword evidence="16" id="KW-0648">Protein biosynthesis</keyword>
<dbReference type="Pfam" id="PF05773">
    <property type="entry name" value="RWD"/>
    <property type="match status" value="1"/>
</dbReference>
<dbReference type="EMBL" id="CCKQ01014553">
    <property type="protein sequence ID" value="CDW86336.1"/>
    <property type="molecule type" value="Genomic_DNA"/>
</dbReference>
<dbReference type="InterPro" id="IPR016255">
    <property type="entry name" value="Gcn2"/>
</dbReference>
<dbReference type="SUPFAM" id="SSF56112">
    <property type="entry name" value="Protein kinase-like (PK-like)"/>
    <property type="match status" value="1"/>
</dbReference>
<evidence type="ECO:0000256" key="12">
    <source>
        <dbReference type="PIRSR" id="PIRSR000660-2"/>
    </source>
</evidence>
<evidence type="ECO:0000256" key="1">
    <source>
        <dbReference type="ARBA" id="ARBA00012513"/>
    </source>
</evidence>
<feature type="region of interest" description="Disordered" evidence="13">
    <location>
        <begin position="632"/>
        <end position="651"/>
    </location>
</feature>
<evidence type="ECO:0000259" key="15">
    <source>
        <dbReference type="PROSITE" id="PS50908"/>
    </source>
</evidence>
<feature type="compositionally biased region" description="Basic and acidic residues" evidence="13">
    <location>
        <begin position="339"/>
        <end position="351"/>
    </location>
</feature>
<feature type="region of interest" description="Disordered" evidence="13">
    <location>
        <begin position="288"/>
        <end position="351"/>
    </location>
</feature>
<dbReference type="InterPro" id="IPR050339">
    <property type="entry name" value="CC_SR_Kinase"/>
</dbReference>
<evidence type="ECO:0000256" key="5">
    <source>
        <dbReference type="ARBA" id="ARBA00022777"/>
    </source>
</evidence>
<dbReference type="InterPro" id="IPR008271">
    <property type="entry name" value="Ser/Thr_kinase_AS"/>
</dbReference>